<organism evidence="2 3">
    <name type="scientific">Pseudonocardia abyssalis</name>
    <dbReference type="NCBI Taxonomy" id="2792008"/>
    <lineage>
        <taxon>Bacteria</taxon>
        <taxon>Bacillati</taxon>
        <taxon>Actinomycetota</taxon>
        <taxon>Actinomycetes</taxon>
        <taxon>Pseudonocardiales</taxon>
        <taxon>Pseudonocardiaceae</taxon>
        <taxon>Pseudonocardia</taxon>
    </lineage>
</organism>
<reference evidence="2 3" key="1">
    <citation type="submission" date="2020-11" db="EMBL/GenBank/DDBJ databases">
        <title>Pseudonocardia abyssalis sp. nov. and Pseudonocardia oceani sp. nov., description and phylogenomic analysis of two novel actinomycetes isolated from the deep Southern Ocean.</title>
        <authorList>
            <person name="Parra J."/>
        </authorList>
    </citation>
    <scope>NUCLEOTIDE SEQUENCE [LARGE SCALE GENOMIC DNA]</scope>
    <source>
        <strain evidence="2 3">KRD-168</strain>
    </source>
</reference>
<keyword evidence="3" id="KW-1185">Reference proteome</keyword>
<keyword evidence="2" id="KW-0238">DNA-binding</keyword>
<evidence type="ECO:0000259" key="1">
    <source>
        <dbReference type="PROSITE" id="PS50937"/>
    </source>
</evidence>
<dbReference type="InterPro" id="IPR000551">
    <property type="entry name" value="MerR-type_HTH_dom"/>
</dbReference>
<name>A0ABS6UT72_9PSEU</name>
<evidence type="ECO:0000313" key="3">
    <source>
        <dbReference type="Proteomes" id="UP000694287"/>
    </source>
</evidence>
<evidence type="ECO:0000313" key="2">
    <source>
        <dbReference type="EMBL" id="MBW0135058.1"/>
    </source>
</evidence>
<proteinExistence type="predicted"/>
<dbReference type="Proteomes" id="UP000694287">
    <property type="component" value="Unassembled WGS sequence"/>
</dbReference>
<accession>A0ABS6UT72</accession>
<feature type="domain" description="HTH merR-type" evidence="1">
    <location>
        <begin position="1"/>
        <end position="26"/>
    </location>
</feature>
<sequence>MRRLELMKTLRPLDLSLDQVRELLEAIDLATSGEQGPGEDDSALTQLSVVRALAESRVESMRGQIVRLEQLARDLRMIERGEDRAALRRS</sequence>
<dbReference type="EMBL" id="JADQDK010000001">
    <property type="protein sequence ID" value="MBW0135058.1"/>
    <property type="molecule type" value="Genomic_DNA"/>
</dbReference>
<comment type="caution">
    <text evidence="2">The sequence shown here is derived from an EMBL/GenBank/DDBJ whole genome shotgun (WGS) entry which is preliminary data.</text>
</comment>
<dbReference type="GO" id="GO:0003677">
    <property type="term" value="F:DNA binding"/>
    <property type="evidence" value="ECO:0007669"/>
    <property type="project" value="UniProtKB-KW"/>
</dbReference>
<gene>
    <name evidence="2" type="ORF">I4I81_12435</name>
</gene>
<protein>
    <submittedName>
        <fullName evidence="2">MerR family DNA-binding protein</fullName>
    </submittedName>
</protein>
<dbReference type="PROSITE" id="PS50937">
    <property type="entry name" value="HTH_MERR_2"/>
    <property type="match status" value="1"/>
</dbReference>